<dbReference type="CDD" id="cd18580">
    <property type="entry name" value="ABC_6TM_ABCC_D2"/>
    <property type="match status" value="1"/>
</dbReference>
<evidence type="ECO:0000256" key="1">
    <source>
        <dbReference type="ARBA" id="ARBA00004651"/>
    </source>
</evidence>
<keyword evidence="4 10" id="KW-0812">Transmembrane</keyword>
<dbReference type="InterPro" id="IPR003439">
    <property type="entry name" value="ABC_transporter-like_ATP-bd"/>
</dbReference>
<dbReference type="PANTHER" id="PTHR24223">
    <property type="entry name" value="ATP-BINDING CASSETTE SUB-FAMILY C"/>
    <property type="match status" value="1"/>
</dbReference>
<dbReference type="InterPro" id="IPR011527">
    <property type="entry name" value="ABC1_TM_dom"/>
</dbReference>
<dbReference type="Pfam" id="PF00664">
    <property type="entry name" value="ABC_membrane"/>
    <property type="match status" value="2"/>
</dbReference>
<dbReference type="InterPro" id="IPR036640">
    <property type="entry name" value="ABC1_TM_sf"/>
</dbReference>
<dbReference type="Pfam" id="PF00005">
    <property type="entry name" value="ABC_tran"/>
    <property type="match status" value="2"/>
</dbReference>
<evidence type="ECO:0000256" key="6">
    <source>
        <dbReference type="ARBA" id="ARBA00022840"/>
    </source>
</evidence>
<feature type="transmembrane region" description="Helical" evidence="10">
    <location>
        <begin position="1007"/>
        <end position="1027"/>
    </location>
</feature>
<feature type="domain" description="ABC transporter" evidence="11">
    <location>
        <begin position="590"/>
        <end position="816"/>
    </location>
</feature>
<dbReference type="PROSITE" id="PS00211">
    <property type="entry name" value="ABC_TRANSPORTER_1"/>
    <property type="match status" value="2"/>
</dbReference>
<feature type="transmembrane region" description="Helical" evidence="10">
    <location>
        <begin position="517"/>
        <end position="541"/>
    </location>
</feature>
<reference evidence="13 14" key="1">
    <citation type="submission" date="2016-07" db="EMBL/GenBank/DDBJ databases">
        <title>Comparative genomics of the entomopathogenic fungus Beauveria bassiana.</title>
        <authorList>
            <person name="Valero Jimenez C.A."/>
            <person name="Zwaan B.J."/>
            <person name="Van Kan J.A."/>
            <person name="Takken W."/>
            <person name="Debets A.J."/>
            <person name="Schoustra S.E."/>
            <person name="Koenraadt C.J."/>
        </authorList>
    </citation>
    <scope>NUCLEOTIDE SEQUENCE [LARGE SCALE GENOMIC DNA]</scope>
    <source>
        <strain evidence="13 14">ARSEF 8028</strain>
    </source>
</reference>
<feature type="transmembrane region" description="Helical" evidence="10">
    <location>
        <begin position="906"/>
        <end position="930"/>
    </location>
</feature>
<gene>
    <name evidence="13" type="ORF">BB8028_0004g08860</name>
</gene>
<evidence type="ECO:0000313" key="13">
    <source>
        <dbReference type="EMBL" id="PQK13955.1"/>
    </source>
</evidence>
<feature type="region of interest" description="Disordered" evidence="9">
    <location>
        <begin position="798"/>
        <end position="827"/>
    </location>
</feature>
<evidence type="ECO:0000256" key="4">
    <source>
        <dbReference type="ARBA" id="ARBA00022692"/>
    </source>
</evidence>
<evidence type="ECO:0000256" key="8">
    <source>
        <dbReference type="ARBA" id="ARBA00023136"/>
    </source>
</evidence>
<feature type="domain" description="ABC transporter" evidence="11">
    <location>
        <begin position="1186"/>
        <end position="1423"/>
    </location>
</feature>
<dbReference type="PANTHER" id="PTHR24223:SF399">
    <property type="entry name" value="ABC TRANSPORTER ATNG"/>
    <property type="match status" value="1"/>
</dbReference>
<keyword evidence="3" id="KW-1003">Cell membrane</keyword>
<organism evidence="13 14">
    <name type="scientific">Beauveria bassiana</name>
    <name type="common">White muscardine disease fungus</name>
    <name type="synonym">Tritirachium shiotae</name>
    <dbReference type="NCBI Taxonomy" id="176275"/>
    <lineage>
        <taxon>Eukaryota</taxon>
        <taxon>Fungi</taxon>
        <taxon>Dikarya</taxon>
        <taxon>Ascomycota</taxon>
        <taxon>Pezizomycotina</taxon>
        <taxon>Sordariomycetes</taxon>
        <taxon>Hypocreomycetidae</taxon>
        <taxon>Hypocreales</taxon>
        <taxon>Cordycipitaceae</taxon>
        <taxon>Beauveria</taxon>
    </lineage>
</organism>
<name>A0A2S7YCS4_BEABA</name>
<evidence type="ECO:0000259" key="11">
    <source>
        <dbReference type="PROSITE" id="PS50893"/>
    </source>
</evidence>
<comment type="caution">
    <text evidence="13">The sequence shown here is derived from an EMBL/GenBank/DDBJ whole genome shotgun (WGS) entry which is preliminary data.</text>
</comment>
<dbReference type="PROSITE" id="PS50929">
    <property type="entry name" value="ABC_TM1F"/>
    <property type="match status" value="2"/>
</dbReference>
<accession>A0A2S7YCS4</accession>
<comment type="subcellular location">
    <subcellularLocation>
        <location evidence="1">Cell membrane</location>
        <topology evidence="1">Multi-pass membrane protein</topology>
    </subcellularLocation>
</comment>
<dbReference type="Gene3D" id="3.40.50.300">
    <property type="entry name" value="P-loop containing nucleotide triphosphate hydrolases"/>
    <property type="match status" value="2"/>
</dbReference>
<sequence>MWSAMDYTFGPVFPGEFDFTLLFERCMLGMVPAGIAILVLPVYLRAMASAINQVRPGRLLWAKLATATALVGIQLAAIILSRQAGLLRSDIALAASVLSFIASLAVAAILYIVHSFSLSPSSFLSIYLSITMAFDITMARSYFLRNSIDALGGLQAAVAGLKFVLMLLEEVPKRRLFRSKLPRPGIGETVGFWSRTLLLWVNPLLCVGFRKNISVQDLPDIGDRFDSKMLFDKFVSHWEQIDKMSKLPLVTVCFCTFNWQFLLPILPRLCYIGFSLSRPFFMQRVIDAVGNAGASDGVTDGLIAASIFIFGGLMLSRSIFERLEYQAITCVRGTLVMALYAKVQKLGMDELEKTASITLMTTDITGMQDGLAYLHSTWSSIIELGLGIYALYTFVGYACFLLFIPSCITALGAYIVTKNMASARTIWNQKVETRVAATSNILAQLKSIKAMGLTEAMSTYLQEKRVDELATSLKERNCRVMNYGVYGFGAAMTPVAVLAGARFWTRVSNPMTVSETFAAYAAVFIAALPLNNLFVLLPFFADGYSCLVRVQKFLLLPEMRDQRDCQGSRGMAVEKSDDTTVSAQTSGHDIEMNNVTVGSKASCPILQDISLRIPKGSLTMVHGPVGSGKSYFLKVLLGELGIDSGTIQVASKHIAYASQSPWIQNTTVKDNVVGLHPFVESVYNEVIFACALDEDLAELPAGDQTMTGSNGCNLSGGQKQRLGLARTLFARTPIILLDDVLSALDAKTASLVFLRVFGPGGLLRRWNCTAIMTTNYFEYLNEADIVLEISGQGHVRTTKNHHRADRIRSAMPSSSREPAQTEAPTAETPREIVSFPFKRGKTESETNELDRKRSHGDLKLYGYFFNSTNVWLFVLWLSAASVAAVMERMPQIFLRIWMKTDLDNDWYFAGFAALSIVEILVTCASGSLYLKQVLPRSSAELHWRLLQTVMRSTLSFISHTDAGSLLNRFSQDISLITQRMPLALMTTASMFFNVLVDIGIISSGAKYTPPVMVFLLGILYAIQHYYLRTSRQLRYLELETTAPMITHFTETISGISHIRGLGWQRAFNAELALRLNNAQRPFYYLYCVQQWLTLALDFTTFVCAVTLISVATVFPESTSDSAIGLALLNLISFSTAASWFLRSWVALEISLGGLARIKAFCKHTPVEEDPEDAEPVPEDWPASGRIDYERVSANYTGPHGEVWQALDDASFSIDDGQKIGISGRTGGGKTSMLLSLLHMMEYRGKISIDGRDIKTVPRRILRSRITTLTQDGVELKGTIRANAFPYSIAAAAVAPADEDIVAALDRVGLWAHLQRHGGLDADITDARLSHGQRQLLFLARAVLHHQALRTRIVLVDEATSALDPQAEADAQALMAEAFADCTMLTISHRREGLDFVERVLEVDAGQWVELRPENLTETWSGDF</sequence>
<feature type="transmembrane region" description="Helical" evidence="10">
    <location>
        <begin position="483"/>
        <end position="505"/>
    </location>
</feature>
<dbReference type="Gene3D" id="1.20.1560.10">
    <property type="entry name" value="ABC transporter type 1, transmembrane domain"/>
    <property type="match status" value="2"/>
</dbReference>
<dbReference type="GO" id="GO:0016887">
    <property type="term" value="F:ATP hydrolysis activity"/>
    <property type="evidence" value="ECO:0007669"/>
    <property type="project" value="InterPro"/>
</dbReference>
<feature type="transmembrane region" description="Helical" evidence="10">
    <location>
        <begin position="860"/>
        <end position="886"/>
    </location>
</feature>
<evidence type="ECO:0000256" key="7">
    <source>
        <dbReference type="ARBA" id="ARBA00022989"/>
    </source>
</evidence>
<dbReference type="GO" id="GO:0005886">
    <property type="term" value="C:plasma membrane"/>
    <property type="evidence" value="ECO:0007669"/>
    <property type="project" value="UniProtKB-SubCell"/>
</dbReference>
<dbReference type="Pfam" id="PF24357">
    <property type="entry name" value="TMD0_ABC"/>
    <property type="match status" value="1"/>
</dbReference>
<dbReference type="InterPro" id="IPR056227">
    <property type="entry name" value="TMD0_ABC"/>
</dbReference>
<protein>
    <recommendedName>
        <fullName evidence="15">ABC transporter</fullName>
    </recommendedName>
</protein>
<keyword evidence="8 10" id="KW-0472">Membrane</keyword>
<dbReference type="SMART" id="SM00382">
    <property type="entry name" value="AAA"/>
    <property type="match status" value="2"/>
</dbReference>
<keyword evidence="5" id="KW-0547">Nucleotide-binding</keyword>
<dbReference type="Proteomes" id="UP000237441">
    <property type="component" value="Unassembled WGS sequence"/>
</dbReference>
<dbReference type="InterPro" id="IPR017871">
    <property type="entry name" value="ABC_transporter-like_CS"/>
</dbReference>
<dbReference type="InterPro" id="IPR027417">
    <property type="entry name" value="P-loop_NTPase"/>
</dbReference>
<dbReference type="SUPFAM" id="SSF90123">
    <property type="entry name" value="ABC transporter transmembrane region"/>
    <property type="match status" value="2"/>
</dbReference>
<feature type="transmembrane region" description="Helical" evidence="10">
    <location>
        <begin position="982"/>
        <end position="1001"/>
    </location>
</feature>
<keyword evidence="6" id="KW-0067">ATP-binding</keyword>
<dbReference type="PROSITE" id="PS50893">
    <property type="entry name" value="ABC_TRANSPORTER_2"/>
    <property type="match status" value="2"/>
</dbReference>
<keyword evidence="7 10" id="KW-1133">Transmembrane helix</keyword>
<dbReference type="OrthoDB" id="6500128at2759"/>
<dbReference type="InterPro" id="IPR044726">
    <property type="entry name" value="ABCC_6TM_D2"/>
</dbReference>
<dbReference type="InterPro" id="IPR003593">
    <property type="entry name" value="AAA+_ATPase"/>
</dbReference>
<dbReference type="GO" id="GO:0140359">
    <property type="term" value="F:ABC-type transporter activity"/>
    <property type="evidence" value="ECO:0007669"/>
    <property type="project" value="InterPro"/>
</dbReference>
<dbReference type="SUPFAM" id="SSF52540">
    <property type="entry name" value="P-loop containing nucleoside triphosphate hydrolases"/>
    <property type="match status" value="2"/>
</dbReference>
<evidence type="ECO:0000259" key="12">
    <source>
        <dbReference type="PROSITE" id="PS50929"/>
    </source>
</evidence>
<keyword evidence="2" id="KW-0813">Transport</keyword>
<evidence type="ECO:0000313" key="14">
    <source>
        <dbReference type="Proteomes" id="UP000237441"/>
    </source>
</evidence>
<evidence type="ECO:0000256" key="2">
    <source>
        <dbReference type="ARBA" id="ARBA00022448"/>
    </source>
</evidence>
<feature type="domain" description="ABC transmembrane type-1" evidence="12">
    <location>
        <begin position="269"/>
        <end position="542"/>
    </location>
</feature>
<feature type="domain" description="ABC transmembrane type-1" evidence="12">
    <location>
        <begin position="906"/>
        <end position="1156"/>
    </location>
</feature>
<evidence type="ECO:0000256" key="5">
    <source>
        <dbReference type="ARBA" id="ARBA00022741"/>
    </source>
</evidence>
<feature type="transmembrane region" description="Helical" evidence="10">
    <location>
        <begin position="1122"/>
        <end position="1141"/>
    </location>
</feature>
<feature type="transmembrane region" description="Helical" evidence="10">
    <location>
        <begin position="394"/>
        <end position="416"/>
    </location>
</feature>
<feature type="transmembrane region" description="Helical" evidence="10">
    <location>
        <begin position="60"/>
        <end position="79"/>
    </location>
</feature>
<dbReference type="InterPro" id="IPR050173">
    <property type="entry name" value="ABC_transporter_C-like"/>
</dbReference>
<dbReference type="CDD" id="cd03250">
    <property type="entry name" value="ABCC_MRP_domain1"/>
    <property type="match status" value="1"/>
</dbReference>
<feature type="transmembrane region" description="Helical" evidence="10">
    <location>
        <begin position="27"/>
        <end position="48"/>
    </location>
</feature>
<feature type="transmembrane region" description="Helical" evidence="10">
    <location>
        <begin position="124"/>
        <end position="144"/>
    </location>
</feature>
<evidence type="ECO:0000256" key="3">
    <source>
        <dbReference type="ARBA" id="ARBA00022475"/>
    </source>
</evidence>
<evidence type="ECO:0000256" key="9">
    <source>
        <dbReference type="SAM" id="MobiDB-lite"/>
    </source>
</evidence>
<feature type="transmembrane region" description="Helical" evidence="10">
    <location>
        <begin position="91"/>
        <end position="112"/>
    </location>
</feature>
<feature type="transmembrane region" description="Helical" evidence="10">
    <location>
        <begin position="1083"/>
        <end position="1110"/>
    </location>
</feature>
<dbReference type="GO" id="GO:0005524">
    <property type="term" value="F:ATP binding"/>
    <property type="evidence" value="ECO:0007669"/>
    <property type="project" value="UniProtKB-KW"/>
</dbReference>
<proteinExistence type="predicted"/>
<evidence type="ECO:0000256" key="10">
    <source>
        <dbReference type="SAM" id="Phobius"/>
    </source>
</evidence>
<evidence type="ECO:0008006" key="15">
    <source>
        <dbReference type="Google" id="ProtNLM"/>
    </source>
</evidence>
<dbReference type="EMBL" id="JRHA01000004">
    <property type="protein sequence ID" value="PQK13955.1"/>
    <property type="molecule type" value="Genomic_DNA"/>
</dbReference>